<evidence type="ECO:0000313" key="4">
    <source>
        <dbReference type="EMBL" id="KMZ56292.1"/>
    </source>
</evidence>
<evidence type="ECO:0000256" key="2">
    <source>
        <dbReference type="ARBA" id="ARBA00023157"/>
    </source>
</evidence>
<evidence type="ECO:0000256" key="3">
    <source>
        <dbReference type="SAM" id="SignalP"/>
    </source>
</evidence>
<keyword evidence="3" id="KW-0732">Signal</keyword>
<accession>A0A0K9NJN5</accession>
<protein>
    <submittedName>
        <fullName evidence="4">Pollen Ole e 1 allergen and extensin family protein</fullName>
    </submittedName>
</protein>
<evidence type="ECO:0000313" key="5">
    <source>
        <dbReference type="Proteomes" id="UP000036987"/>
    </source>
</evidence>
<comment type="similarity">
    <text evidence="1">Belongs to the Ole e I family.</text>
</comment>
<organism evidence="4 5">
    <name type="scientific">Zostera marina</name>
    <name type="common">Eelgrass</name>
    <dbReference type="NCBI Taxonomy" id="29655"/>
    <lineage>
        <taxon>Eukaryota</taxon>
        <taxon>Viridiplantae</taxon>
        <taxon>Streptophyta</taxon>
        <taxon>Embryophyta</taxon>
        <taxon>Tracheophyta</taxon>
        <taxon>Spermatophyta</taxon>
        <taxon>Magnoliopsida</taxon>
        <taxon>Liliopsida</taxon>
        <taxon>Zosteraceae</taxon>
        <taxon>Zostera</taxon>
    </lineage>
</organism>
<evidence type="ECO:0000256" key="1">
    <source>
        <dbReference type="ARBA" id="ARBA00010049"/>
    </source>
</evidence>
<sequence length="163" mass="17788">MMKAATTAAVFLIFLSPFAHGSRSLKTSFIIKGKVFCDTCRAGFETPASTYISGATVKVECRDRMSGDLKYTVQGKTDVTGVYNLVVKNDHKNHICESSLVSSPDSGCAEVVSGRDRSRIVLTYENGIPSSTRLANSMGFQMQTALAGCAQVMKMYRTDEDRF</sequence>
<comment type="caution">
    <text evidence="4">The sequence shown here is derived from an EMBL/GenBank/DDBJ whole genome shotgun (WGS) entry which is preliminary data.</text>
</comment>
<reference evidence="5" key="1">
    <citation type="journal article" date="2016" name="Nature">
        <title>The genome of the seagrass Zostera marina reveals angiosperm adaptation to the sea.</title>
        <authorList>
            <person name="Olsen J.L."/>
            <person name="Rouze P."/>
            <person name="Verhelst B."/>
            <person name="Lin Y.-C."/>
            <person name="Bayer T."/>
            <person name="Collen J."/>
            <person name="Dattolo E."/>
            <person name="De Paoli E."/>
            <person name="Dittami S."/>
            <person name="Maumus F."/>
            <person name="Michel G."/>
            <person name="Kersting A."/>
            <person name="Lauritano C."/>
            <person name="Lohaus R."/>
            <person name="Toepel M."/>
            <person name="Tonon T."/>
            <person name="Vanneste K."/>
            <person name="Amirebrahimi M."/>
            <person name="Brakel J."/>
            <person name="Bostroem C."/>
            <person name="Chovatia M."/>
            <person name="Grimwood J."/>
            <person name="Jenkins J.W."/>
            <person name="Jueterbock A."/>
            <person name="Mraz A."/>
            <person name="Stam W.T."/>
            <person name="Tice H."/>
            <person name="Bornberg-Bauer E."/>
            <person name="Green P.J."/>
            <person name="Pearson G.A."/>
            <person name="Procaccini G."/>
            <person name="Duarte C.M."/>
            <person name="Schmutz J."/>
            <person name="Reusch T.B.H."/>
            <person name="Van de Peer Y."/>
        </authorList>
    </citation>
    <scope>NUCLEOTIDE SEQUENCE [LARGE SCALE GENOMIC DNA]</scope>
    <source>
        <strain evidence="5">cv. Finnish</strain>
    </source>
</reference>
<dbReference type="OMA" id="PMRTPFT"/>
<dbReference type="AlphaFoldDB" id="A0A0K9NJN5"/>
<dbReference type="Pfam" id="PF01190">
    <property type="entry name" value="Pollen_Ole_e_1"/>
    <property type="match status" value="1"/>
</dbReference>
<keyword evidence="5" id="KW-1185">Reference proteome</keyword>
<keyword evidence="2" id="KW-1015">Disulfide bond</keyword>
<feature type="chain" id="PRO_5005527158" evidence="3">
    <location>
        <begin position="22"/>
        <end position="163"/>
    </location>
</feature>
<proteinExistence type="inferred from homology"/>
<dbReference type="InterPro" id="IPR006041">
    <property type="entry name" value="Pollen_Ole_e1_allergen"/>
</dbReference>
<dbReference type="PANTHER" id="PTHR31614">
    <property type="entry name" value="PROTEIN DOWNSTREAM OF FLC-RELATED"/>
    <property type="match status" value="1"/>
</dbReference>
<gene>
    <name evidence="4" type="ORF">ZOSMA_97G00610</name>
</gene>
<dbReference type="PANTHER" id="PTHR31614:SF5">
    <property type="entry name" value="ALLERGEN-LIKE PROTEIN BRSN20"/>
    <property type="match status" value="1"/>
</dbReference>
<feature type="signal peptide" evidence="3">
    <location>
        <begin position="1"/>
        <end position="21"/>
    </location>
</feature>
<name>A0A0K9NJN5_ZOSMR</name>
<dbReference type="OrthoDB" id="1896520at2759"/>
<dbReference type="Proteomes" id="UP000036987">
    <property type="component" value="Unassembled WGS sequence"/>
</dbReference>
<dbReference type="EMBL" id="LFYR01002205">
    <property type="protein sequence ID" value="KMZ56292.1"/>
    <property type="molecule type" value="Genomic_DNA"/>
</dbReference>